<comment type="caution">
    <text evidence="1">The sequence shown here is derived from an EMBL/GenBank/DDBJ whole genome shotgun (WGS) entry which is preliminary data.</text>
</comment>
<organism evidence="1 2">
    <name type="scientific">Stylophora pistillata</name>
    <name type="common">Smooth cauliflower coral</name>
    <dbReference type="NCBI Taxonomy" id="50429"/>
    <lineage>
        <taxon>Eukaryota</taxon>
        <taxon>Metazoa</taxon>
        <taxon>Cnidaria</taxon>
        <taxon>Anthozoa</taxon>
        <taxon>Hexacorallia</taxon>
        <taxon>Scleractinia</taxon>
        <taxon>Astrocoeniina</taxon>
        <taxon>Pocilloporidae</taxon>
        <taxon>Stylophora</taxon>
    </lineage>
</organism>
<sequence>LTSERDGLAEEVEQLKRKLDEAYKENATLHE</sequence>
<reference evidence="2" key="1">
    <citation type="journal article" date="2017" name="bioRxiv">
        <title>Comparative analysis of the genomes of Stylophora pistillata and Acropora digitifera provides evidence for extensive differences between species of corals.</title>
        <authorList>
            <person name="Voolstra C.R."/>
            <person name="Li Y."/>
            <person name="Liew Y.J."/>
            <person name="Baumgarten S."/>
            <person name="Zoccola D."/>
            <person name="Flot J.-F."/>
            <person name="Tambutte S."/>
            <person name="Allemand D."/>
            <person name="Aranda M."/>
        </authorList>
    </citation>
    <scope>NUCLEOTIDE SEQUENCE [LARGE SCALE GENOMIC DNA]</scope>
</reference>
<dbReference type="EMBL" id="LSMT01004317">
    <property type="protein sequence ID" value="PFX11026.1"/>
    <property type="molecule type" value="Genomic_DNA"/>
</dbReference>
<evidence type="ECO:0000313" key="1">
    <source>
        <dbReference type="EMBL" id="PFX11026.1"/>
    </source>
</evidence>
<gene>
    <name evidence="1" type="ORF">AWC38_SpisGene25559</name>
</gene>
<dbReference type="AlphaFoldDB" id="A0A2B4R1C5"/>
<proteinExistence type="predicted"/>
<dbReference type="Proteomes" id="UP000225706">
    <property type="component" value="Unassembled WGS sequence"/>
</dbReference>
<evidence type="ECO:0000313" key="2">
    <source>
        <dbReference type="Proteomes" id="UP000225706"/>
    </source>
</evidence>
<keyword evidence="2" id="KW-1185">Reference proteome</keyword>
<protein>
    <submittedName>
        <fullName evidence="1">Uncharacterized protein</fullName>
    </submittedName>
</protein>
<feature type="non-terminal residue" evidence="1">
    <location>
        <position position="31"/>
    </location>
</feature>
<accession>A0A2B4R1C5</accession>
<name>A0A2B4R1C5_STYPI</name>
<feature type="non-terminal residue" evidence="1">
    <location>
        <position position="1"/>
    </location>
</feature>